<dbReference type="Gene3D" id="2.40.128.410">
    <property type="match status" value="1"/>
</dbReference>
<organism evidence="1 2">
    <name type="scientific">Flavihumibacter fluminis</name>
    <dbReference type="NCBI Taxonomy" id="2909236"/>
    <lineage>
        <taxon>Bacteria</taxon>
        <taxon>Pseudomonadati</taxon>
        <taxon>Bacteroidota</taxon>
        <taxon>Chitinophagia</taxon>
        <taxon>Chitinophagales</taxon>
        <taxon>Chitinophagaceae</taxon>
        <taxon>Flavihumibacter</taxon>
    </lineage>
</organism>
<gene>
    <name evidence="1" type="ORF">L0U88_12980</name>
</gene>
<comment type="caution">
    <text evidence="1">The sequence shown here is derived from an EMBL/GenBank/DDBJ whole genome shotgun (WGS) entry which is preliminary data.</text>
</comment>
<dbReference type="RefSeq" id="WP_234866496.1">
    <property type="nucleotide sequence ID" value="NZ_JAKEVY010000003.1"/>
</dbReference>
<reference evidence="1 2" key="1">
    <citation type="submission" date="2022-01" db="EMBL/GenBank/DDBJ databases">
        <title>Flavihumibacter sp. nov., isolated from sediment of a river.</title>
        <authorList>
            <person name="Liu H."/>
        </authorList>
    </citation>
    <scope>NUCLEOTIDE SEQUENCE [LARGE SCALE GENOMIC DNA]</scope>
    <source>
        <strain evidence="1 2">RY-1</strain>
    </source>
</reference>
<dbReference type="EMBL" id="JAKEVY010000003">
    <property type="protein sequence ID" value="MCF1715544.1"/>
    <property type="molecule type" value="Genomic_DNA"/>
</dbReference>
<keyword evidence="2" id="KW-1185">Reference proteome</keyword>
<dbReference type="PROSITE" id="PS51257">
    <property type="entry name" value="PROKAR_LIPOPROTEIN"/>
    <property type="match status" value="1"/>
</dbReference>
<dbReference type="Pfam" id="PF14059">
    <property type="entry name" value="DUF4251"/>
    <property type="match status" value="1"/>
</dbReference>
<proteinExistence type="predicted"/>
<evidence type="ECO:0000313" key="2">
    <source>
        <dbReference type="Proteomes" id="UP001200145"/>
    </source>
</evidence>
<evidence type="ECO:0000313" key="1">
    <source>
        <dbReference type="EMBL" id="MCF1715544.1"/>
    </source>
</evidence>
<sequence length="161" mass="18017">MFKLLKTLVLIGFVAACSPKLQPSPLTPQEVLQLVDDQTYQFNMEYVQPMGGRQRLITGSYTFRVNKDQLEADLPYIGRAFQAPIGSGEGGMKFTSKEFTYSSTIGKGNRREISIQPKDQQDITGINLIIFENGNADLRINSVNRQPISYTGNISRLPQPK</sequence>
<dbReference type="InterPro" id="IPR025347">
    <property type="entry name" value="DUF4251"/>
</dbReference>
<dbReference type="Proteomes" id="UP001200145">
    <property type="component" value="Unassembled WGS sequence"/>
</dbReference>
<protein>
    <submittedName>
        <fullName evidence="1">DUF4251 domain-containing protein</fullName>
    </submittedName>
</protein>
<name>A0ABS9BIK6_9BACT</name>
<accession>A0ABS9BIK6</accession>